<evidence type="ECO:0000313" key="1">
    <source>
        <dbReference type="EMBL" id="GFQ85476.1"/>
    </source>
</evidence>
<protein>
    <submittedName>
        <fullName evidence="1">Uncharacterized protein</fullName>
    </submittedName>
</protein>
<comment type="caution">
    <text evidence="1">The sequence shown here is derived from an EMBL/GenBank/DDBJ whole genome shotgun (WGS) entry which is preliminary data.</text>
</comment>
<evidence type="ECO:0000313" key="2">
    <source>
        <dbReference type="Proteomes" id="UP000887116"/>
    </source>
</evidence>
<dbReference type="AlphaFoldDB" id="A0A8X6KV56"/>
<dbReference type="Proteomes" id="UP000887116">
    <property type="component" value="Unassembled WGS sequence"/>
</dbReference>
<organism evidence="1 2">
    <name type="scientific">Trichonephila clavata</name>
    <name type="common">Joro spider</name>
    <name type="synonym">Nephila clavata</name>
    <dbReference type="NCBI Taxonomy" id="2740835"/>
    <lineage>
        <taxon>Eukaryota</taxon>
        <taxon>Metazoa</taxon>
        <taxon>Ecdysozoa</taxon>
        <taxon>Arthropoda</taxon>
        <taxon>Chelicerata</taxon>
        <taxon>Arachnida</taxon>
        <taxon>Araneae</taxon>
        <taxon>Araneomorphae</taxon>
        <taxon>Entelegynae</taxon>
        <taxon>Araneoidea</taxon>
        <taxon>Nephilidae</taxon>
        <taxon>Trichonephila</taxon>
    </lineage>
</organism>
<dbReference type="OrthoDB" id="6437576at2759"/>
<proteinExistence type="predicted"/>
<accession>A0A8X6KV56</accession>
<sequence>MNVRMSSGSGLGSAFQCLLEGYKYGRPKCKISNQRFIKPTIPELNCPRNLWSTVARLRTGHFKGMKIPPDNSRSCPICRNCPQTQLTYF</sequence>
<keyword evidence="2" id="KW-1185">Reference proteome</keyword>
<dbReference type="EMBL" id="BMAO01032886">
    <property type="protein sequence ID" value="GFQ85476.1"/>
    <property type="molecule type" value="Genomic_DNA"/>
</dbReference>
<reference evidence="1" key="1">
    <citation type="submission" date="2020-07" db="EMBL/GenBank/DDBJ databases">
        <title>Multicomponent nature underlies the extraordinary mechanical properties of spider dragline silk.</title>
        <authorList>
            <person name="Kono N."/>
            <person name="Nakamura H."/>
            <person name="Mori M."/>
            <person name="Yoshida Y."/>
            <person name="Ohtoshi R."/>
            <person name="Malay A.D."/>
            <person name="Moran D.A.P."/>
            <person name="Tomita M."/>
            <person name="Numata K."/>
            <person name="Arakawa K."/>
        </authorList>
    </citation>
    <scope>NUCLEOTIDE SEQUENCE</scope>
</reference>
<gene>
    <name evidence="1" type="ORF">TNCT_596261</name>
</gene>
<name>A0A8X6KV56_TRICU</name>